<dbReference type="AlphaFoldDB" id="A0A0A1UAF2"/>
<name>A0A0A1UAF2_ENTIV</name>
<dbReference type="SUPFAM" id="SSF49348">
    <property type="entry name" value="Clathrin adaptor appendage domain"/>
    <property type="match status" value="1"/>
</dbReference>
<keyword evidence="5 9" id="KW-0653">Protein transport</keyword>
<dbReference type="InterPro" id="IPR002553">
    <property type="entry name" value="Clathrin/coatomer_adapt-like_N"/>
</dbReference>
<dbReference type="InterPro" id="IPR017107">
    <property type="entry name" value="AP1_complex_gsu"/>
</dbReference>
<accession>A0A0A1UAF2</accession>
<keyword evidence="7 9" id="KW-0472">Membrane</keyword>
<evidence type="ECO:0000256" key="4">
    <source>
        <dbReference type="ARBA" id="ARBA00022448"/>
    </source>
</evidence>
<dbReference type="GO" id="GO:0030121">
    <property type="term" value="C:AP-1 adaptor complex"/>
    <property type="evidence" value="ECO:0007669"/>
    <property type="project" value="InterPro"/>
</dbReference>
<dbReference type="GO" id="GO:0006886">
    <property type="term" value="P:intracellular protein transport"/>
    <property type="evidence" value="ECO:0007669"/>
    <property type="project" value="UniProtKB-UniRule"/>
</dbReference>
<gene>
    <name evidence="11" type="ORF">EIN_388420</name>
</gene>
<evidence type="ECO:0000256" key="3">
    <source>
        <dbReference type="ARBA" id="ARBA00006613"/>
    </source>
</evidence>
<keyword evidence="4 9" id="KW-0813">Transport</keyword>
<dbReference type="VEuPathDB" id="AmoebaDB:EIN_388420"/>
<dbReference type="GO" id="GO:0016192">
    <property type="term" value="P:vesicle-mediated transport"/>
    <property type="evidence" value="ECO:0007669"/>
    <property type="project" value="InterPro"/>
</dbReference>
<reference evidence="11 12" key="1">
    <citation type="submission" date="2012-10" db="EMBL/GenBank/DDBJ databases">
        <authorList>
            <person name="Zafar N."/>
            <person name="Inman J."/>
            <person name="Hall N."/>
            <person name="Lorenzi H."/>
            <person name="Caler E."/>
        </authorList>
    </citation>
    <scope>NUCLEOTIDE SEQUENCE [LARGE SCALE GENOMIC DNA]</scope>
    <source>
        <strain evidence="11 12">IP1</strain>
    </source>
</reference>
<dbReference type="Gene3D" id="2.60.40.1230">
    <property type="match status" value="1"/>
</dbReference>
<dbReference type="InterPro" id="IPR008153">
    <property type="entry name" value="GAE_dom"/>
</dbReference>
<dbReference type="Pfam" id="PF01602">
    <property type="entry name" value="Adaptin_N"/>
    <property type="match status" value="1"/>
</dbReference>
<evidence type="ECO:0000259" key="10">
    <source>
        <dbReference type="PROSITE" id="PS50180"/>
    </source>
</evidence>
<dbReference type="InterPro" id="IPR008152">
    <property type="entry name" value="Clathrin_a/b/g-adaptin_app_Ig"/>
</dbReference>
<dbReference type="SMART" id="SM00809">
    <property type="entry name" value="Alpha_adaptinC2"/>
    <property type="match status" value="1"/>
</dbReference>
<dbReference type="PROSITE" id="PS50180">
    <property type="entry name" value="GAE"/>
    <property type="match status" value="1"/>
</dbReference>
<evidence type="ECO:0000256" key="8">
    <source>
        <dbReference type="ARBA" id="ARBA00023329"/>
    </source>
</evidence>
<keyword evidence="6 9" id="KW-0333">Golgi apparatus</keyword>
<feature type="domain" description="GAE" evidence="10">
    <location>
        <begin position="728"/>
        <end position="806"/>
    </location>
</feature>
<dbReference type="InterPro" id="IPR016024">
    <property type="entry name" value="ARM-type_fold"/>
</dbReference>
<evidence type="ECO:0000256" key="5">
    <source>
        <dbReference type="ARBA" id="ARBA00022927"/>
    </source>
</evidence>
<comment type="subcellular location">
    <subcellularLocation>
        <location evidence="1">Cytoplasmic vesicle membrane</location>
    </subcellularLocation>
    <subcellularLocation>
        <location evidence="2">Golgi apparatus</location>
    </subcellularLocation>
</comment>
<dbReference type="PANTHER" id="PTHR22780">
    <property type="entry name" value="ADAPTIN, ALPHA/GAMMA/EPSILON"/>
    <property type="match status" value="1"/>
</dbReference>
<comment type="similarity">
    <text evidence="3 9">Belongs to the adaptor complexes large subunit family.</text>
</comment>
<evidence type="ECO:0000256" key="6">
    <source>
        <dbReference type="ARBA" id="ARBA00023034"/>
    </source>
</evidence>
<dbReference type="Gene3D" id="1.25.10.10">
    <property type="entry name" value="Leucine-rich Repeat Variant"/>
    <property type="match status" value="1"/>
</dbReference>
<dbReference type="InterPro" id="IPR011989">
    <property type="entry name" value="ARM-like"/>
</dbReference>
<dbReference type="InterPro" id="IPR050840">
    <property type="entry name" value="Adaptor_Complx_Large_Subunit"/>
</dbReference>
<evidence type="ECO:0000256" key="1">
    <source>
        <dbReference type="ARBA" id="ARBA00004156"/>
    </source>
</evidence>
<keyword evidence="8 9" id="KW-0968">Cytoplasmic vesicle</keyword>
<evidence type="ECO:0000313" key="11">
    <source>
        <dbReference type="EMBL" id="ELP92018.1"/>
    </source>
</evidence>
<evidence type="ECO:0000256" key="7">
    <source>
        <dbReference type="ARBA" id="ARBA00023136"/>
    </source>
</evidence>
<evidence type="ECO:0000256" key="2">
    <source>
        <dbReference type="ARBA" id="ARBA00004555"/>
    </source>
</evidence>
<dbReference type="KEGG" id="eiv:EIN_388420"/>
<dbReference type="RefSeq" id="XP_004258789.1">
    <property type="nucleotide sequence ID" value="XM_004258741.1"/>
</dbReference>
<dbReference type="SUPFAM" id="SSF48371">
    <property type="entry name" value="ARM repeat"/>
    <property type="match status" value="1"/>
</dbReference>
<dbReference type="Pfam" id="PF02883">
    <property type="entry name" value="Alpha_adaptinC2"/>
    <property type="match status" value="1"/>
</dbReference>
<proteinExistence type="inferred from homology"/>
<sequence length="806" mass="90097">MAKLRELILSVRGAKTAAEEREIITKECAVIRSSMSTNNLIVRHRNVAKLIYIQLLGYPTQYGQMECLTLLSSHHYADKRIGYLALMLLLDETQEVLTLVTNHIHNDLLSSNQFIVGLSLSAIANIGSVGIAQDVAPEVEKLMASPVNYIKKKAAAAALRIVRKCPSYCEIYIQKTKALLVERQLSLQLVGHTLAIELCKHFPPAIGEFRKLIPNMLNNLKVLVNSSFLPDFDVSGLTHPFLQAKILELLGMLGHGDKANSSLMYSVLTFTLNNTSNSRNVGNAVLLEAVKTILQIEAEQNLMQTCVQILIKMLNGKDENFKYVALDTLQYLLEVGAPAIQKNKGVVVECLKDHDHAIRKRALDLVYSLVNENNVVALVKELLTFLQMSDIQFKQDVVVKICWLADKFGPDTKWKFDSILETIVIAGDIVPEEVTWNFVMLIQQNIELQNYAVRRLFEALKKDVSKNALNRVAIWAIGEYGDLLAVNEDQQPAVNPSVMIDLIESIDGSGFSDLTIKGEILVALTKLSARVPQNYYSKITSFLNSYKNNINLELQQRAIEFSQFFNYNELRMDAMNRMPIPENLHQETHAAQVVPETPYIRDTAFEKDNEENSPPISQEETKSKQEGDLLDILGISNNKQQMQKTVEQPNLLDLLGGPVQQQNNQNVVIPMIPTTTTSQSQNVVPNVIPVEHVKQESHQEVQNVLNLLPQTQNSPVAPIEQPPVITPSNELIVQALDNNGINVKFIVKQDKNTFSINATFSNTNSSELQNFSMKVAVPKWIDLALQPPSGNTIPALSTDQVTQQLI</sequence>
<dbReference type="OMA" id="AICAMRI"/>
<protein>
    <recommendedName>
        <fullName evidence="9">AP-1 complex subunit gamma</fullName>
    </recommendedName>
</protein>
<dbReference type="Proteomes" id="UP000014680">
    <property type="component" value="Unassembled WGS sequence"/>
</dbReference>
<evidence type="ECO:0000256" key="9">
    <source>
        <dbReference type="PIRNR" id="PIRNR037094"/>
    </source>
</evidence>
<evidence type="ECO:0000313" key="12">
    <source>
        <dbReference type="Proteomes" id="UP000014680"/>
    </source>
</evidence>
<dbReference type="EMBL" id="KB206398">
    <property type="protein sequence ID" value="ELP92018.1"/>
    <property type="molecule type" value="Genomic_DNA"/>
</dbReference>
<organism evidence="11 12">
    <name type="scientific">Entamoeba invadens IP1</name>
    <dbReference type="NCBI Taxonomy" id="370355"/>
    <lineage>
        <taxon>Eukaryota</taxon>
        <taxon>Amoebozoa</taxon>
        <taxon>Evosea</taxon>
        <taxon>Archamoebae</taxon>
        <taxon>Mastigamoebida</taxon>
        <taxon>Entamoebidae</taxon>
        <taxon>Entamoeba</taxon>
    </lineage>
</organism>
<dbReference type="PIRSF" id="PIRSF037094">
    <property type="entry name" value="AP1_complex_gamma"/>
    <property type="match status" value="1"/>
</dbReference>
<dbReference type="GeneID" id="14890968"/>
<dbReference type="OrthoDB" id="28053at2759"/>
<dbReference type="InterPro" id="IPR013041">
    <property type="entry name" value="Clathrin_app_Ig-like_sf"/>
</dbReference>
<keyword evidence="12" id="KW-1185">Reference proteome</keyword>